<organism evidence="4 5">
    <name type="scientific">Undibacter mobilis</name>
    <dbReference type="NCBI Taxonomy" id="2292256"/>
    <lineage>
        <taxon>Bacteria</taxon>
        <taxon>Pseudomonadati</taxon>
        <taxon>Pseudomonadota</taxon>
        <taxon>Alphaproteobacteria</taxon>
        <taxon>Hyphomicrobiales</taxon>
        <taxon>Nitrobacteraceae</taxon>
        <taxon>Undibacter</taxon>
    </lineage>
</organism>
<comment type="caution">
    <text evidence="4">The sequence shown here is derived from an EMBL/GenBank/DDBJ whole genome shotgun (WGS) entry which is preliminary data.</text>
</comment>
<feature type="compositionally biased region" description="Low complexity" evidence="1">
    <location>
        <begin position="13"/>
        <end position="22"/>
    </location>
</feature>
<dbReference type="EMBL" id="QRGO01000001">
    <property type="protein sequence ID" value="RDV04402.1"/>
    <property type="molecule type" value="Genomic_DNA"/>
</dbReference>
<gene>
    <name evidence="4" type="ORF">DXH78_07335</name>
</gene>
<sequence>MAFRHKKLDAAMPATSPPSGVSPGGKPSAAIIGILCGVGAALAWAAGFAVAKHGISIGFSPADLAAHRYIWTGLLLLPVVMRDGIADLGGIGWRRGFILAVLSGPTQALLAYTGFILVPFGHGTTIQPATATLAGIVLAALLLRERLSAARIVGAITITIGLVVFGVESLATIGTHGIGGDLLFATAGAFWALFGILLRQWQVSGIRVVAAVGLMSVLIYGPVYFLFVGTENMLRFGWGENLLQIVVQGLVAGVLPIFLFARSVALLGAGRASTFPALVPGFSLILGFLALGIVPSIPQLIGLAIVLVGFRFAMR</sequence>
<dbReference type="OrthoDB" id="7743310at2"/>
<feature type="domain" description="EamA" evidence="3">
    <location>
        <begin position="32"/>
        <end position="165"/>
    </location>
</feature>
<keyword evidence="2" id="KW-0472">Membrane</keyword>
<dbReference type="SUPFAM" id="SSF103481">
    <property type="entry name" value="Multidrug resistance efflux transporter EmrE"/>
    <property type="match status" value="1"/>
</dbReference>
<feature type="transmembrane region" description="Helical" evidence="2">
    <location>
        <begin position="150"/>
        <end position="171"/>
    </location>
</feature>
<dbReference type="PANTHER" id="PTHR22911">
    <property type="entry name" value="ACYL-MALONYL CONDENSING ENZYME-RELATED"/>
    <property type="match status" value="1"/>
</dbReference>
<protein>
    <submittedName>
        <fullName evidence="4">DMT family transporter</fullName>
    </submittedName>
</protein>
<feature type="transmembrane region" description="Helical" evidence="2">
    <location>
        <begin position="297"/>
        <end position="314"/>
    </location>
</feature>
<feature type="region of interest" description="Disordered" evidence="1">
    <location>
        <begin position="1"/>
        <end position="22"/>
    </location>
</feature>
<evidence type="ECO:0000313" key="4">
    <source>
        <dbReference type="EMBL" id="RDV04402.1"/>
    </source>
</evidence>
<feature type="transmembrane region" description="Helical" evidence="2">
    <location>
        <begin position="177"/>
        <end position="198"/>
    </location>
</feature>
<reference evidence="5" key="1">
    <citation type="submission" date="2018-08" db="EMBL/GenBank/DDBJ databases">
        <authorList>
            <person name="Kim S.-J."/>
            <person name="Jung G.-Y."/>
        </authorList>
    </citation>
    <scope>NUCLEOTIDE SEQUENCE [LARGE SCALE GENOMIC DNA]</scope>
    <source>
        <strain evidence="5">GY_H</strain>
    </source>
</reference>
<evidence type="ECO:0000256" key="2">
    <source>
        <dbReference type="SAM" id="Phobius"/>
    </source>
</evidence>
<feature type="transmembrane region" description="Helical" evidence="2">
    <location>
        <begin position="126"/>
        <end position="143"/>
    </location>
</feature>
<evidence type="ECO:0000259" key="3">
    <source>
        <dbReference type="Pfam" id="PF00892"/>
    </source>
</evidence>
<dbReference type="PANTHER" id="PTHR22911:SF137">
    <property type="entry name" value="SOLUTE CARRIER FAMILY 35 MEMBER G2-RELATED"/>
    <property type="match status" value="1"/>
</dbReference>
<name>A0A371BA27_9BRAD</name>
<dbReference type="GO" id="GO:0016020">
    <property type="term" value="C:membrane"/>
    <property type="evidence" value="ECO:0007669"/>
    <property type="project" value="InterPro"/>
</dbReference>
<keyword evidence="5" id="KW-1185">Reference proteome</keyword>
<feature type="domain" description="EamA" evidence="3">
    <location>
        <begin position="180"/>
        <end position="311"/>
    </location>
</feature>
<feature type="transmembrane region" description="Helical" evidence="2">
    <location>
        <begin position="205"/>
        <end position="227"/>
    </location>
</feature>
<accession>A0A371BA27</accession>
<dbReference type="InterPro" id="IPR000620">
    <property type="entry name" value="EamA_dom"/>
</dbReference>
<keyword evidence="2" id="KW-0812">Transmembrane</keyword>
<dbReference type="InterPro" id="IPR037185">
    <property type="entry name" value="EmrE-like"/>
</dbReference>
<dbReference type="Proteomes" id="UP000263993">
    <property type="component" value="Unassembled WGS sequence"/>
</dbReference>
<feature type="transmembrane region" description="Helical" evidence="2">
    <location>
        <begin position="242"/>
        <end position="261"/>
    </location>
</feature>
<dbReference type="Pfam" id="PF00892">
    <property type="entry name" value="EamA"/>
    <property type="match status" value="2"/>
</dbReference>
<proteinExistence type="predicted"/>
<dbReference type="AlphaFoldDB" id="A0A371BA27"/>
<evidence type="ECO:0000313" key="5">
    <source>
        <dbReference type="Proteomes" id="UP000263993"/>
    </source>
</evidence>
<feature type="transmembrane region" description="Helical" evidence="2">
    <location>
        <begin position="97"/>
        <end position="120"/>
    </location>
</feature>
<evidence type="ECO:0000256" key="1">
    <source>
        <dbReference type="SAM" id="MobiDB-lite"/>
    </source>
</evidence>
<feature type="transmembrane region" description="Helical" evidence="2">
    <location>
        <begin position="273"/>
        <end position="291"/>
    </location>
</feature>
<feature type="transmembrane region" description="Helical" evidence="2">
    <location>
        <begin position="29"/>
        <end position="49"/>
    </location>
</feature>
<keyword evidence="2" id="KW-1133">Transmembrane helix</keyword>